<dbReference type="Proteomes" id="UP000265618">
    <property type="component" value="Unassembled WGS sequence"/>
</dbReference>
<dbReference type="PANTHER" id="PTHR43591">
    <property type="entry name" value="METHYLTRANSFERASE"/>
    <property type="match status" value="1"/>
</dbReference>
<evidence type="ECO:0000259" key="2">
    <source>
        <dbReference type="Pfam" id="PF08241"/>
    </source>
</evidence>
<dbReference type="OrthoDB" id="66144at2759"/>
<gene>
    <name evidence="3" type="ORF">KIPB_001589</name>
</gene>
<feature type="domain" description="Methyltransferase type 11" evidence="2">
    <location>
        <begin position="884"/>
        <end position="973"/>
    </location>
</feature>
<reference evidence="3 4" key="1">
    <citation type="journal article" date="2018" name="PLoS ONE">
        <title>The draft genome of Kipferlia bialata reveals reductive genome evolution in fornicate parasites.</title>
        <authorList>
            <person name="Tanifuji G."/>
            <person name="Takabayashi S."/>
            <person name="Kume K."/>
            <person name="Takagi M."/>
            <person name="Nakayama T."/>
            <person name="Kamikawa R."/>
            <person name="Inagaki Y."/>
            <person name="Hashimoto T."/>
        </authorList>
    </citation>
    <scope>NUCLEOTIDE SEQUENCE [LARGE SCALE GENOMIC DNA]</scope>
    <source>
        <strain evidence="3">NY0173</strain>
    </source>
</reference>
<organism evidence="3 4">
    <name type="scientific">Kipferlia bialata</name>
    <dbReference type="NCBI Taxonomy" id="797122"/>
    <lineage>
        <taxon>Eukaryota</taxon>
        <taxon>Metamonada</taxon>
        <taxon>Carpediemonas-like organisms</taxon>
        <taxon>Kipferlia</taxon>
    </lineage>
</organism>
<dbReference type="SUPFAM" id="SSF53335">
    <property type="entry name" value="S-adenosyl-L-methionine-dependent methyltransferases"/>
    <property type="match status" value="2"/>
</dbReference>
<proteinExistence type="predicted"/>
<name>A0A9K3CQ89_9EUKA</name>
<dbReference type="Pfam" id="PF13489">
    <property type="entry name" value="Methyltransf_23"/>
    <property type="match status" value="1"/>
</dbReference>
<sequence>MHCDASALQCALSSLVGQAKDSGLFRRVTPVQLPTPDVGSLINHYRSVVPTPSAASASQSGLAPVLVMLYRHSSTGAGTGTATEGQASPRSASASPLSVAHALSMVGVPYTAVVDMGMYMGMGAGVGAEAATEAGVTDAWFRRVCRSTRTDDPHGTQGRETGVGGRGMPAVDVYFPETLTSRDTDTPGGMGGADTSTTGDGVQSMSIQGLANPPCISGRQWQALLASSPPGPKDGVPLLDLVVAWMVRRCSSPACTTVSRSVSASLDVSDPSEAERERERGDHAARGIAAVAASDLGRQLKSGIRAAAPTGDEAVYDAVYDLLWPGQRQRLLRLGSAKAPTVYPMSGKRALSRVCDVKHLLPSGFRPRAVADIGCADGAILSELARHYRLPPSSVYGIDVRPPTQSGAFTYIEASDDGSLGIPDTGELDLILIAMTLHHIPDWQSVLASAVEALAPGGWLVIREHDADDNCWQLLLDIHDGLFATCIYKDREQSWRDWAAVARSNFLSRDTVLSELSRLGMSLDSTGVSGRKDTLSTQGSGRWVELADAALHMPGLGDSAFRAIPVSLSDRPLYRMHSSVYYAAVQKGHTAARGVPTRPSPSACAAVPHSPAPSAYNAQAQARVCALLAELARLRDLRCHPGSYHHCTSRSCVLIGAAVPPRYQSLSPTGGSPFHCVHYAPPAPLPVSLYGERMPVLVIGGTLGQGDMGWLSDIAARVPLVLLYNVEVPPAVHSAILGVSGCVCIPSCIKGCVAYATAEPTPDTSRQSFLALYHSDRWQESVLYLQKLVEGKGADPASLETMTQGLDALLAQGACDADVYGYLLSLVPQPSQPSQPSEAAPVSASVSALDAHAQTRARLRAREIHTCLMRHAPELKTQVRAMVDVCSGDGLIAREVASLLGVAPPACVCVDIRQPDQAPGLTYIRHDMEAGPVRLGAFSELVLCMQALHHVKDIDSVLRSMYYSLRPGGIAIIKDVAPADPLEECLVDVQHGVYSCVGSPPQMSGATYTSTFTMHHRTTACVRQAVSRVGFSVLYMGPAGKGAGSPFWLCMCKPGRLGLQRRGYGSGRDTGTGIDRGSKDRHGKGHGKGGWRQGRRQGAKYRPPRGRGGSGGGSWKRRFD</sequence>
<keyword evidence="4" id="KW-1185">Reference proteome</keyword>
<evidence type="ECO:0000256" key="1">
    <source>
        <dbReference type="SAM" id="MobiDB-lite"/>
    </source>
</evidence>
<dbReference type="Gene3D" id="3.40.50.150">
    <property type="entry name" value="Vaccinia Virus protein VP39"/>
    <property type="match status" value="2"/>
</dbReference>
<feature type="compositionally biased region" description="Basic residues" evidence="1">
    <location>
        <begin position="1079"/>
        <end position="1105"/>
    </location>
</feature>
<feature type="compositionally biased region" description="Basic and acidic residues" evidence="1">
    <location>
        <begin position="273"/>
        <end position="284"/>
    </location>
</feature>
<evidence type="ECO:0000313" key="4">
    <source>
        <dbReference type="Proteomes" id="UP000265618"/>
    </source>
</evidence>
<dbReference type="EMBL" id="BDIP01000233">
    <property type="protein sequence ID" value="GIQ80747.1"/>
    <property type="molecule type" value="Genomic_DNA"/>
</dbReference>
<dbReference type="Pfam" id="PF08241">
    <property type="entry name" value="Methyltransf_11"/>
    <property type="match status" value="1"/>
</dbReference>
<dbReference type="InterPro" id="IPR013216">
    <property type="entry name" value="Methyltransf_11"/>
</dbReference>
<evidence type="ECO:0000313" key="3">
    <source>
        <dbReference type="EMBL" id="GIQ80747.1"/>
    </source>
</evidence>
<protein>
    <recommendedName>
        <fullName evidence="2">Methyltransferase type 11 domain-containing protein</fullName>
    </recommendedName>
</protein>
<dbReference type="AlphaFoldDB" id="A0A9K3CQ89"/>
<feature type="region of interest" description="Disordered" evidence="1">
    <location>
        <begin position="148"/>
        <end position="202"/>
    </location>
</feature>
<dbReference type="CDD" id="cd02440">
    <property type="entry name" value="AdoMet_MTases"/>
    <property type="match status" value="2"/>
</dbReference>
<feature type="region of interest" description="Disordered" evidence="1">
    <location>
        <begin position="1061"/>
        <end position="1120"/>
    </location>
</feature>
<feature type="region of interest" description="Disordered" evidence="1">
    <location>
        <begin position="261"/>
        <end position="284"/>
    </location>
</feature>
<dbReference type="InterPro" id="IPR029063">
    <property type="entry name" value="SAM-dependent_MTases_sf"/>
</dbReference>
<comment type="caution">
    <text evidence="3">The sequence shown here is derived from an EMBL/GenBank/DDBJ whole genome shotgun (WGS) entry which is preliminary data.</text>
</comment>
<accession>A0A9K3CQ89</accession>